<protein>
    <submittedName>
        <fullName evidence="1">Uncharacterized protein</fullName>
    </submittedName>
</protein>
<organism evidence="1 2">
    <name type="scientific">Acidipila rosea</name>
    <dbReference type="NCBI Taxonomy" id="768535"/>
    <lineage>
        <taxon>Bacteria</taxon>
        <taxon>Pseudomonadati</taxon>
        <taxon>Acidobacteriota</taxon>
        <taxon>Terriglobia</taxon>
        <taxon>Terriglobales</taxon>
        <taxon>Acidobacteriaceae</taxon>
        <taxon>Acidipila</taxon>
    </lineage>
</organism>
<dbReference type="AlphaFoldDB" id="A0A4R1L5R1"/>
<accession>A0A4R1L5R1</accession>
<dbReference type="OrthoDB" id="123162at2"/>
<dbReference type="EMBL" id="SMGK01000002">
    <property type="protein sequence ID" value="TCK73434.1"/>
    <property type="molecule type" value="Genomic_DNA"/>
</dbReference>
<gene>
    <name evidence="1" type="ORF">C7378_1047</name>
</gene>
<dbReference type="RefSeq" id="WP_131992920.1">
    <property type="nucleotide sequence ID" value="NZ_SMGK01000002.1"/>
</dbReference>
<proteinExistence type="predicted"/>
<reference evidence="1 2" key="1">
    <citation type="submission" date="2019-03" db="EMBL/GenBank/DDBJ databases">
        <title>Genomic Encyclopedia of Type Strains, Phase IV (KMG-IV): sequencing the most valuable type-strain genomes for metagenomic binning, comparative biology and taxonomic classification.</title>
        <authorList>
            <person name="Goeker M."/>
        </authorList>
    </citation>
    <scope>NUCLEOTIDE SEQUENCE [LARGE SCALE GENOMIC DNA]</scope>
    <source>
        <strain evidence="1 2">DSM 103428</strain>
    </source>
</reference>
<evidence type="ECO:0000313" key="2">
    <source>
        <dbReference type="Proteomes" id="UP000295210"/>
    </source>
</evidence>
<keyword evidence="2" id="KW-1185">Reference proteome</keyword>
<dbReference type="Proteomes" id="UP000295210">
    <property type="component" value="Unassembled WGS sequence"/>
</dbReference>
<name>A0A4R1L5R1_9BACT</name>
<comment type="caution">
    <text evidence="1">The sequence shown here is derived from an EMBL/GenBank/DDBJ whole genome shotgun (WGS) entry which is preliminary data.</text>
</comment>
<evidence type="ECO:0000313" key="1">
    <source>
        <dbReference type="EMBL" id="TCK73434.1"/>
    </source>
</evidence>
<sequence>MIECKDLAGKVVRSVTLYEDGSDGPEIAIDFEDGSNFYACLGIRTTLEAKLTRNDGGQPQMLKDYSSPAIPR</sequence>